<feature type="transmembrane region" description="Helical" evidence="1">
    <location>
        <begin position="20"/>
        <end position="38"/>
    </location>
</feature>
<reference evidence="2" key="1">
    <citation type="submission" date="2021-01" db="EMBL/GenBank/DDBJ databases">
        <authorList>
            <consortium name="Genoscope - CEA"/>
            <person name="William W."/>
        </authorList>
    </citation>
    <scope>NUCLEOTIDE SEQUENCE</scope>
</reference>
<gene>
    <name evidence="2" type="ORF">PSON_ATCC_30995.1.T0980056</name>
</gene>
<sequence length="105" mass="12441">MYFVVSQAIKRSKELQVQVYISICTAILTAMLSFYKFLSIRPTNFLQENFDDLSQKQSNLYNQQIQYCLQQENDQIKTFIDLYNTPDQEVVNVEQSQEERQSLLN</sequence>
<evidence type="ECO:0000313" key="3">
    <source>
        <dbReference type="Proteomes" id="UP000692954"/>
    </source>
</evidence>
<keyword evidence="1" id="KW-0812">Transmembrane</keyword>
<organism evidence="2 3">
    <name type="scientific">Paramecium sonneborni</name>
    <dbReference type="NCBI Taxonomy" id="65129"/>
    <lineage>
        <taxon>Eukaryota</taxon>
        <taxon>Sar</taxon>
        <taxon>Alveolata</taxon>
        <taxon>Ciliophora</taxon>
        <taxon>Intramacronucleata</taxon>
        <taxon>Oligohymenophorea</taxon>
        <taxon>Peniculida</taxon>
        <taxon>Parameciidae</taxon>
        <taxon>Paramecium</taxon>
    </lineage>
</organism>
<keyword evidence="1" id="KW-0472">Membrane</keyword>
<dbReference type="Proteomes" id="UP000692954">
    <property type="component" value="Unassembled WGS sequence"/>
</dbReference>
<dbReference type="EMBL" id="CAJJDN010000098">
    <property type="protein sequence ID" value="CAD8111418.1"/>
    <property type="molecule type" value="Genomic_DNA"/>
</dbReference>
<keyword evidence="3" id="KW-1185">Reference proteome</keyword>
<evidence type="ECO:0000256" key="1">
    <source>
        <dbReference type="SAM" id="Phobius"/>
    </source>
</evidence>
<comment type="caution">
    <text evidence="2">The sequence shown here is derived from an EMBL/GenBank/DDBJ whole genome shotgun (WGS) entry which is preliminary data.</text>
</comment>
<proteinExistence type="predicted"/>
<dbReference type="AlphaFoldDB" id="A0A8S1Q7D4"/>
<evidence type="ECO:0000313" key="2">
    <source>
        <dbReference type="EMBL" id="CAD8111418.1"/>
    </source>
</evidence>
<keyword evidence="1" id="KW-1133">Transmembrane helix</keyword>
<protein>
    <recommendedName>
        <fullName evidence="4">Transmembrane protein</fullName>
    </recommendedName>
</protein>
<name>A0A8S1Q7D4_9CILI</name>
<accession>A0A8S1Q7D4</accession>
<evidence type="ECO:0008006" key="4">
    <source>
        <dbReference type="Google" id="ProtNLM"/>
    </source>
</evidence>